<keyword evidence="5 6" id="KW-0472">Membrane</keyword>
<accession>A0A3N4YFK6</accession>
<feature type="transmembrane region" description="Helical" evidence="6">
    <location>
        <begin position="102"/>
        <end position="128"/>
    </location>
</feature>
<protein>
    <submittedName>
        <fullName evidence="8">Putative copper resistance protein D</fullName>
    </submittedName>
</protein>
<dbReference type="Proteomes" id="UP000280501">
    <property type="component" value="Unassembled WGS sequence"/>
</dbReference>
<name>A0A3N4YFK6_9MICO</name>
<organism evidence="8 9">
    <name type="scientific">Myceligenerans xiligouense</name>
    <dbReference type="NCBI Taxonomy" id="253184"/>
    <lineage>
        <taxon>Bacteria</taxon>
        <taxon>Bacillati</taxon>
        <taxon>Actinomycetota</taxon>
        <taxon>Actinomycetes</taxon>
        <taxon>Micrococcales</taxon>
        <taxon>Promicromonosporaceae</taxon>
        <taxon>Myceligenerans</taxon>
    </lineage>
</organism>
<feature type="transmembrane region" description="Helical" evidence="6">
    <location>
        <begin position="532"/>
        <end position="555"/>
    </location>
</feature>
<evidence type="ECO:0000256" key="6">
    <source>
        <dbReference type="SAM" id="Phobius"/>
    </source>
</evidence>
<dbReference type="GO" id="GO:0006825">
    <property type="term" value="P:copper ion transport"/>
    <property type="evidence" value="ECO:0007669"/>
    <property type="project" value="InterPro"/>
</dbReference>
<feature type="transmembrane region" description="Helical" evidence="6">
    <location>
        <begin position="496"/>
        <end position="520"/>
    </location>
</feature>
<evidence type="ECO:0000256" key="2">
    <source>
        <dbReference type="ARBA" id="ARBA00022475"/>
    </source>
</evidence>
<reference evidence="8 9" key="1">
    <citation type="submission" date="2018-11" db="EMBL/GenBank/DDBJ databases">
        <title>Sequencing the genomes of 1000 actinobacteria strains.</title>
        <authorList>
            <person name="Klenk H.-P."/>
        </authorList>
    </citation>
    <scope>NUCLEOTIDE SEQUENCE [LARGE SCALE GENOMIC DNA]</scope>
    <source>
        <strain evidence="8 9">DSM 15700</strain>
    </source>
</reference>
<dbReference type="RefSeq" id="WP_170176920.1">
    <property type="nucleotide sequence ID" value="NZ_RKQZ01000001.1"/>
</dbReference>
<feature type="transmembrane region" description="Helical" evidence="6">
    <location>
        <begin position="242"/>
        <end position="263"/>
    </location>
</feature>
<dbReference type="PANTHER" id="PTHR34820:SF4">
    <property type="entry name" value="INNER MEMBRANE PROTEIN YEBZ"/>
    <property type="match status" value="1"/>
</dbReference>
<dbReference type="InterPro" id="IPR032694">
    <property type="entry name" value="CopC/D"/>
</dbReference>
<evidence type="ECO:0000256" key="3">
    <source>
        <dbReference type="ARBA" id="ARBA00022692"/>
    </source>
</evidence>
<feature type="transmembrane region" description="Helical" evidence="6">
    <location>
        <begin position="176"/>
        <end position="196"/>
    </location>
</feature>
<dbReference type="AlphaFoldDB" id="A0A3N4YFK6"/>
<comment type="caution">
    <text evidence="8">The sequence shown here is derived from an EMBL/GenBank/DDBJ whole genome shotgun (WGS) entry which is preliminary data.</text>
</comment>
<feature type="transmembrane region" description="Helical" evidence="6">
    <location>
        <begin position="413"/>
        <end position="431"/>
    </location>
</feature>
<feature type="transmembrane region" description="Helical" evidence="6">
    <location>
        <begin position="616"/>
        <end position="637"/>
    </location>
</feature>
<feature type="transmembrane region" description="Helical" evidence="6">
    <location>
        <begin position="320"/>
        <end position="342"/>
    </location>
</feature>
<feature type="transmembrane region" description="Helical" evidence="6">
    <location>
        <begin position="275"/>
        <end position="295"/>
    </location>
</feature>
<dbReference type="GO" id="GO:0005886">
    <property type="term" value="C:plasma membrane"/>
    <property type="evidence" value="ECO:0007669"/>
    <property type="project" value="UniProtKB-SubCell"/>
</dbReference>
<keyword evidence="9" id="KW-1185">Reference proteome</keyword>
<evidence type="ECO:0000256" key="5">
    <source>
        <dbReference type="ARBA" id="ARBA00023136"/>
    </source>
</evidence>
<dbReference type="InterPro" id="IPR019108">
    <property type="entry name" value="Caa3_assmbl_CtaG-rel"/>
</dbReference>
<feature type="transmembrane region" description="Helical" evidence="6">
    <location>
        <begin position="381"/>
        <end position="401"/>
    </location>
</feature>
<evidence type="ECO:0000259" key="7">
    <source>
        <dbReference type="Pfam" id="PF05425"/>
    </source>
</evidence>
<dbReference type="InterPro" id="IPR006311">
    <property type="entry name" value="TAT_signal"/>
</dbReference>
<feature type="transmembrane region" description="Helical" evidence="6">
    <location>
        <begin position="21"/>
        <end position="51"/>
    </location>
</feature>
<dbReference type="InterPro" id="IPR008457">
    <property type="entry name" value="Cu-R_CopD_dom"/>
</dbReference>
<dbReference type="EMBL" id="RKQZ01000001">
    <property type="protein sequence ID" value="RPF19593.1"/>
    <property type="molecule type" value="Genomic_DNA"/>
</dbReference>
<dbReference type="PROSITE" id="PS51318">
    <property type="entry name" value="TAT"/>
    <property type="match status" value="1"/>
</dbReference>
<dbReference type="PANTHER" id="PTHR34820">
    <property type="entry name" value="INNER MEMBRANE PROTEIN YEBZ"/>
    <property type="match status" value="1"/>
</dbReference>
<evidence type="ECO:0000256" key="1">
    <source>
        <dbReference type="ARBA" id="ARBA00004651"/>
    </source>
</evidence>
<keyword evidence="3 6" id="KW-0812">Transmembrane</keyword>
<feature type="transmembrane region" description="Helical" evidence="6">
    <location>
        <begin position="451"/>
        <end position="475"/>
    </location>
</feature>
<feature type="transmembrane region" description="Helical" evidence="6">
    <location>
        <begin position="567"/>
        <end position="596"/>
    </location>
</feature>
<evidence type="ECO:0000256" key="4">
    <source>
        <dbReference type="ARBA" id="ARBA00022989"/>
    </source>
</evidence>
<dbReference type="Pfam" id="PF09678">
    <property type="entry name" value="Caa3_CtaG"/>
    <property type="match status" value="1"/>
</dbReference>
<keyword evidence="4 6" id="KW-1133">Transmembrane helix</keyword>
<gene>
    <name evidence="8" type="ORF">EDD34_0144</name>
</gene>
<proteinExistence type="predicted"/>
<feature type="transmembrane region" description="Helical" evidence="6">
    <location>
        <begin position="71"/>
        <end position="90"/>
    </location>
</feature>
<evidence type="ECO:0000313" key="8">
    <source>
        <dbReference type="EMBL" id="RPF19593.1"/>
    </source>
</evidence>
<evidence type="ECO:0000313" key="9">
    <source>
        <dbReference type="Proteomes" id="UP000280501"/>
    </source>
</evidence>
<feature type="domain" description="Copper resistance protein D" evidence="7">
    <location>
        <begin position="237"/>
        <end position="342"/>
    </location>
</feature>
<dbReference type="Pfam" id="PF05425">
    <property type="entry name" value="CopD"/>
    <property type="match status" value="1"/>
</dbReference>
<keyword evidence="2" id="KW-1003">Cell membrane</keyword>
<comment type="subcellular location">
    <subcellularLocation>
        <location evidence="1">Cell membrane</location>
        <topology evidence="1">Multi-pass membrane protein</topology>
    </subcellularLocation>
</comment>
<feature type="transmembrane region" description="Helical" evidence="6">
    <location>
        <begin position="208"/>
        <end position="230"/>
    </location>
</feature>
<sequence length="678" mass="71519">MTNRQDARTTSQTASLLTRPRWLLAAVAAGVVAALGALVAAGSFSGAFAAFQQFADPGVLPRWGTPVARTVSNLALSVTLGSLVLTAFVLPAGRDGRRALTIAGLSAGVWTLAALTALVLGTAWATFLPLDDPAFGTALWSYLTDGEVGRALLGAALLAALTSTTALLVRGPTGAAVAIALVLGALGLQASTGHASGASGHDLAVSAMFAHLVGAGIWLGGLAGIALLGNGATTRAATVRRYSAIAGWCFVAVAVSGLVSSWIRLGSLSALDTDYGALLITKVLLLAALGGAGWLHRRNVVRHLEGVQRLDAGSRRAAGLFWRLAAVEILAMGAVSGVAVALGSTAPPVPDEPVADPTPAELVTGHPLPPEPTFTRWITEFQWDALLAYGCAAGVVVYLAWYRRLRRRGDHWPLLRTVSWCCGMVTLFWVTNGGAAAYGHVLFSAHMVQHMVLAMVVPLFLVLSAPVTLLLRAVPARKDGSRGPREWVLFLVHSRYGTFLAHPIVAAVLFAGGMIVFYFTPLFEWALTTYLGHVWMFVHFTLVGYLFANALIGIDPGPNRPAYPMRLVLLFATMAFHAFFGVALTSGTSLLVPEWFGLMGREWGPSAIEDQQLGGAIAWGIGELPTLLLAVGVAVQWSRSDAREARRSDRAAERDGDAELEAYNAMLARRAGRSKRSS</sequence>
<feature type="transmembrane region" description="Helical" evidence="6">
    <location>
        <begin position="148"/>
        <end position="169"/>
    </location>
</feature>